<organism evidence="4 5">
    <name type="scientific">Leptolyngbya foveolarum</name>
    <dbReference type="NCBI Taxonomy" id="47253"/>
    <lineage>
        <taxon>Bacteria</taxon>
        <taxon>Bacillati</taxon>
        <taxon>Cyanobacteriota</taxon>
        <taxon>Cyanophyceae</taxon>
        <taxon>Leptolyngbyales</taxon>
        <taxon>Leptolyngbyaceae</taxon>
        <taxon>Leptolyngbya group</taxon>
        <taxon>Leptolyngbya</taxon>
    </lineage>
</organism>
<dbReference type="GO" id="GO:0071111">
    <property type="term" value="F:cyclic-guanylate-specific phosphodiesterase activity"/>
    <property type="evidence" value="ECO:0007669"/>
    <property type="project" value="InterPro"/>
</dbReference>
<keyword evidence="1" id="KW-0472">Membrane</keyword>
<dbReference type="Gene3D" id="3.30.70.270">
    <property type="match status" value="1"/>
</dbReference>
<feature type="transmembrane region" description="Helical" evidence="1">
    <location>
        <begin position="381"/>
        <end position="399"/>
    </location>
</feature>
<dbReference type="PANTHER" id="PTHR33121">
    <property type="entry name" value="CYCLIC DI-GMP PHOSPHODIESTERASE PDEF"/>
    <property type="match status" value="1"/>
</dbReference>
<feature type="domain" description="EAL" evidence="2">
    <location>
        <begin position="628"/>
        <end position="883"/>
    </location>
</feature>
<accession>A0A2W4UCA8</accession>
<dbReference type="Pfam" id="PF00990">
    <property type="entry name" value="GGDEF"/>
    <property type="match status" value="1"/>
</dbReference>
<reference evidence="4 5" key="2">
    <citation type="submission" date="2018-06" db="EMBL/GenBank/DDBJ databases">
        <title>Metagenomic assembly of (sub)arctic Cyanobacteria and their associated microbiome from non-axenic cultures.</title>
        <authorList>
            <person name="Baurain D."/>
        </authorList>
    </citation>
    <scope>NUCLEOTIDE SEQUENCE [LARGE SCALE GENOMIC DNA]</scope>
    <source>
        <strain evidence="4">ULC129bin1</strain>
    </source>
</reference>
<feature type="domain" description="GGDEF" evidence="3">
    <location>
        <begin position="460"/>
        <end position="619"/>
    </location>
</feature>
<dbReference type="Pfam" id="PF05226">
    <property type="entry name" value="CHASE2"/>
    <property type="match status" value="1"/>
</dbReference>
<protein>
    <submittedName>
        <fullName evidence="4">Diguanylate cyclase</fullName>
    </submittedName>
</protein>
<dbReference type="SMART" id="SM01080">
    <property type="entry name" value="CHASE2"/>
    <property type="match status" value="1"/>
</dbReference>
<feature type="transmembrane region" description="Helical" evidence="1">
    <location>
        <begin position="356"/>
        <end position="374"/>
    </location>
</feature>
<dbReference type="PROSITE" id="PS50887">
    <property type="entry name" value="GGDEF"/>
    <property type="match status" value="1"/>
</dbReference>
<dbReference type="Pfam" id="PF00563">
    <property type="entry name" value="EAL"/>
    <property type="match status" value="1"/>
</dbReference>
<dbReference type="SUPFAM" id="SSF141868">
    <property type="entry name" value="EAL domain-like"/>
    <property type="match status" value="1"/>
</dbReference>
<dbReference type="InterPro" id="IPR000160">
    <property type="entry name" value="GGDEF_dom"/>
</dbReference>
<gene>
    <name evidence="4" type="ORF">DCF25_09650</name>
</gene>
<proteinExistence type="predicted"/>
<dbReference type="CDD" id="cd01948">
    <property type="entry name" value="EAL"/>
    <property type="match status" value="1"/>
</dbReference>
<dbReference type="SMART" id="SM00267">
    <property type="entry name" value="GGDEF"/>
    <property type="match status" value="1"/>
</dbReference>
<comment type="caution">
    <text evidence="4">The sequence shown here is derived from an EMBL/GenBank/DDBJ whole genome shotgun (WGS) entry which is preliminary data.</text>
</comment>
<dbReference type="PANTHER" id="PTHR33121:SF70">
    <property type="entry name" value="SIGNALING PROTEIN YKOW"/>
    <property type="match status" value="1"/>
</dbReference>
<dbReference type="Proteomes" id="UP000249354">
    <property type="component" value="Unassembled WGS sequence"/>
</dbReference>
<evidence type="ECO:0000313" key="5">
    <source>
        <dbReference type="Proteomes" id="UP000249354"/>
    </source>
</evidence>
<evidence type="ECO:0000256" key="1">
    <source>
        <dbReference type="SAM" id="Phobius"/>
    </source>
</evidence>
<keyword evidence="1" id="KW-1133">Transmembrane helix</keyword>
<evidence type="ECO:0000259" key="3">
    <source>
        <dbReference type="PROSITE" id="PS50887"/>
    </source>
</evidence>
<dbReference type="Gene3D" id="3.20.20.450">
    <property type="entry name" value="EAL domain"/>
    <property type="match status" value="1"/>
</dbReference>
<dbReference type="InterPro" id="IPR043128">
    <property type="entry name" value="Rev_trsase/Diguanyl_cyclase"/>
</dbReference>
<dbReference type="CDD" id="cd01949">
    <property type="entry name" value="GGDEF"/>
    <property type="match status" value="1"/>
</dbReference>
<keyword evidence="1" id="KW-0812">Transmembrane</keyword>
<dbReference type="InterPro" id="IPR035919">
    <property type="entry name" value="EAL_sf"/>
</dbReference>
<dbReference type="NCBIfam" id="TIGR00254">
    <property type="entry name" value="GGDEF"/>
    <property type="match status" value="1"/>
</dbReference>
<dbReference type="EMBL" id="QBMC01000054">
    <property type="protein sequence ID" value="PZO18523.1"/>
    <property type="molecule type" value="Genomic_DNA"/>
</dbReference>
<dbReference type="PROSITE" id="PS50883">
    <property type="entry name" value="EAL"/>
    <property type="match status" value="1"/>
</dbReference>
<evidence type="ECO:0000259" key="2">
    <source>
        <dbReference type="PROSITE" id="PS50883"/>
    </source>
</evidence>
<reference evidence="5" key="1">
    <citation type="submission" date="2018-04" db="EMBL/GenBank/DDBJ databases">
        <authorList>
            <person name="Cornet L."/>
        </authorList>
    </citation>
    <scope>NUCLEOTIDE SEQUENCE [LARGE SCALE GENOMIC DNA]</scope>
</reference>
<dbReference type="InterPro" id="IPR050706">
    <property type="entry name" value="Cyclic-di-GMP_PDE-like"/>
</dbReference>
<dbReference type="FunFam" id="3.20.20.450:FF:000001">
    <property type="entry name" value="Cyclic di-GMP phosphodiesterase yahA"/>
    <property type="match status" value="1"/>
</dbReference>
<name>A0A2W4UCA8_9CYAN</name>
<dbReference type="AlphaFoldDB" id="A0A2W4UCA8"/>
<dbReference type="InterPro" id="IPR007890">
    <property type="entry name" value="CHASE2"/>
</dbReference>
<dbReference type="SUPFAM" id="SSF55073">
    <property type="entry name" value="Nucleotide cyclase"/>
    <property type="match status" value="1"/>
</dbReference>
<dbReference type="InterPro" id="IPR001633">
    <property type="entry name" value="EAL_dom"/>
</dbReference>
<dbReference type="InterPro" id="IPR029787">
    <property type="entry name" value="Nucleotide_cyclase"/>
</dbReference>
<evidence type="ECO:0000313" key="4">
    <source>
        <dbReference type="EMBL" id="PZO18523.1"/>
    </source>
</evidence>
<sequence length="889" mass="97931">MPFKTIGKLVASPLKQQVTDFFIRINTNRDCNLVRAIALSSITTTCLLGLSQLGLLQDAELAAFDLLTQLTTTPHYLNHASANPKAVLAHGKNQRIVIVSITEEDIQAQNQWPLSDQIFANLLSQLQKDNPAVIGLNIYRDVPHEPGTYALTQQLQQDNIIAVNKLGFEGEGEVPAPPEVPEERIGFTDFVVDADGTIRRHFMFAALGDIELYSFSLRLAQQFLAQKGLATRAEPDAIALGSTRIKPIAPDTGGYHNIDTEGYQALIRYFSMSKVAQQLSLTQVISGDYEPEMIAGKIVIIGTTAASQQDIFQTPFSATANGDFRTPGVVIHAQLTKQLLSAALDGRSLLGAWPQWAELGYAALCGLSGGLLIWRCSHPRIIAIFTLAGVAGIFITAGLLFANSIWIPVALPIAAFVGTEASLVVYKEFRKTFYDSITGLPNRALFTQELQRRLKQRPQHPVAIILLDIDGFKLFNESFGLRAGDRLLQTIAHQLKQNLPANAKSARIAGDEFVVLLGKPTRNSVSEGIEARAIAIAQQLSQRLSTPVNIHCQKVFPSVSTGIAISSYAEEQTVSPHLPSLTAHPPSQRLNAEDLLRDAQTAISRAKSKGRGRCETFNPDMRVKLSNRIWIEADLRDAIKQKDLLLYYQPLVCLKTMQLAGFEALLRWQHPTRGMISPGEFISVAEDTGLIIPIGQWVLEVACTQAQKWRQQFPDRPPFISVNLSGRQFSQQDLVQQIDRILTETQLERSALKLELTESVVMDDVAASIDILLQLKALQLKLGIDDFGTGYSSLSYLHKFPLDTLKIDRSFVMEMDSPGGTAELVKTIIALGHNLGMNIVAEGIEEESQAQKLQALHCEYGQGYLFAKPLPAQAAEDLLTNPIDWNKHM</sequence>
<dbReference type="SMART" id="SM00052">
    <property type="entry name" value="EAL"/>
    <property type="match status" value="1"/>
</dbReference>